<dbReference type="Gene3D" id="2.40.37.10">
    <property type="entry name" value="Lyase, Ornithine Decarboxylase, Chain A, domain 1"/>
    <property type="match status" value="1"/>
</dbReference>
<dbReference type="Pfam" id="PF00857">
    <property type="entry name" value="Isochorismatase"/>
    <property type="match status" value="1"/>
</dbReference>
<proteinExistence type="inferred from homology"/>
<comment type="cofactor">
    <cofactor evidence="1">
        <name>pyridoxal 5'-phosphate</name>
        <dbReference type="ChEBI" id="CHEBI:597326"/>
    </cofactor>
</comment>
<feature type="domain" description="Isochorismatase-like" evidence="5">
    <location>
        <begin position="496"/>
        <end position="661"/>
    </location>
</feature>
<protein>
    <recommendedName>
        <fullName evidence="9">Diaminopimelate decarboxylase</fullName>
    </recommendedName>
</protein>
<evidence type="ECO:0000313" key="7">
    <source>
        <dbReference type="EMBL" id="GMH88284.1"/>
    </source>
</evidence>
<dbReference type="GO" id="GO:0008836">
    <property type="term" value="F:diaminopimelate decarboxylase activity"/>
    <property type="evidence" value="ECO:0007669"/>
    <property type="project" value="TreeGrafter"/>
</dbReference>
<reference evidence="8" key="1">
    <citation type="journal article" date="2023" name="Commun. Biol.">
        <title>Genome analysis of Parmales, the sister group of diatoms, reveals the evolutionary specialization of diatoms from phago-mixotrophs to photoautotrophs.</title>
        <authorList>
            <person name="Ban H."/>
            <person name="Sato S."/>
            <person name="Yoshikawa S."/>
            <person name="Yamada K."/>
            <person name="Nakamura Y."/>
            <person name="Ichinomiya M."/>
            <person name="Sato N."/>
            <person name="Blanc-Mathieu R."/>
            <person name="Endo H."/>
            <person name="Kuwata A."/>
            <person name="Ogata H."/>
        </authorList>
    </citation>
    <scope>NUCLEOTIDE SEQUENCE [LARGE SCALE GENOMIC DNA]</scope>
    <source>
        <strain evidence="8">NIES 3699</strain>
    </source>
</reference>
<dbReference type="PANTHER" id="PTHR43727:SF3">
    <property type="entry name" value="GROUP IV DECARBOXYLASE"/>
    <property type="match status" value="1"/>
</dbReference>
<evidence type="ECO:0000256" key="2">
    <source>
        <dbReference type="ARBA" id="ARBA00006336"/>
    </source>
</evidence>
<dbReference type="Gene3D" id="3.20.20.10">
    <property type="entry name" value="Alanine racemase"/>
    <property type="match status" value="1"/>
</dbReference>
<keyword evidence="8" id="KW-1185">Reference proteome</keyword>
<feature type="region of interest" description="Disordered" evidence="4">
    <location>
        <begin position="30"/>
        <end position="49"/>
    </location>
</feature>
<dbReference type="PANTHER" id="PTHR43727">
    <property type="entry name" value="DIAMINOPIMELATE DECARBOXYLASE"/>
    <property type="match status" value="1"/>
</dbReference>
<dbReference type="CDD" id="cd00431">
    <property type="entry name" value="cysteine_hydrolases"/>
    <property type="match status" value="1"/>
</dbReference>
<dbReference type="AlphaFoldDB" id="A0A9W7BJR2"/>
<sequence>MSQSTTCSYRGVQTEDIPSVLKSLIEAWGTQTPTQKNDEEEKKSASSNDDLVRLVEETTSQKSAVVYDLDALRSTFVAANDSFGSHFVHALAAKACPLPFVLEEAVSHGLGVECASFGECACALAASCDADKIVFDSPAKTHAELVWALEHGITINADNLDELERIDSILGGRSTPSLSVVGLRINPIVTGGTIDMYAVSSTPTSKFGHPLHTPSSRKLVVDAFLKYPWLNAVHAHVGSAGTSIKMLAEGAAKVVHLADEIDAACGCVRIKMLDIGGGLACSPATDEVTPKWGDYAEALRAAAPTLFSNASRRVFTEFGRSMMLKSGLIVTRVEYAKEPELSGAAEQLRTAVVQCGADLMMRKCYNPGNNSHRISVYDEAGNDLTGEREVVTHNIAGPLCFAGDYLQKGVELPRLQEGDYVVIRDCGANTLSTFSRHCSRLPPPVWSFVKEDVKGGGGVKLTLQVEGGKVEEVLKFWSGGLTRSIGRKKERPEGGTCLIVVDVQPEYWSDLEPTVRAEFPDFPNNFARTLNRCRTGGSEIVWVRADYNQDASPWTAQFAELNPDKQKEVTCDTANLKWEEFAMPQRGELLVAKPSWGVKDTALLDWLKQGHFKEVLVCGLATSVCVQQTAFGLFEAGFKVSVVTDACADRSRKRHEAAVELYGGYMYHVVEGFGEGGGEGGAGVYGAPTVLTKDNFTSL</sequence>
<dbReference type="Gene3D" id="3.40.50.850">
    <property type="entry name" value="Isochorismatase-like"/>
    <property type="match status" value="1"/>
</dbReference>
<dbReference type="Pfam" id="PF02784">
    <property type="entry name" value="Orn_Arg_deC_N"/>
    <property type="match status" value="1"/>
</dbReference>
<dbReference type="GO" id="GO:0006596">
    <property type="term" value="P:polyamine biosynthetic process"/>
    <property type="evidence" value="ECO:0007669"/>
    <property type="project" value="InterPro"/>
</dbReference>
<evidence type="ECO:0000256" key="1">
    <source>
        <dbReference type="ARBA" id="ARBA00001933"/>
    </source>
</evidence>
<dbReference type="Proteomes" id="UP001165160">
    <property type="component" value="Unassembled WGS sequence"/>
</dbReference>
<dbReference type="SUPFAM" id="SSF50621">
    <property type="entry name" value="Alanine racemase C-terminal domain-like"/>
    <property type="match status" value="1"/>
</dbReference>
<dbReference type="PRINTS" id="PR01182">
    <property type="entry name" value="ORNDCRBXLASE"/>
</dbReference>
<dbReference type="InterPro" id="IPR002433">
    <property type="entry name" value="Orn_de-COase"/>
</dbReference>
<gene>
    <name evidence="7" type="ORF">TrVE_jg3813</name>
</gene>
<dbReference type="InterPro" id="IPR000868">
    <property type="entry name" value="Isochorismatase-like_dom"/>
</dbReference>
<evidence type="ECO:0000259" key="6">
    <source>
        <dbReference type="Pfam" id="PF02784"/>
    </source>
</evidence>
<dbReference type="SUPFAM" id="SSF52499">
    <property type="entry name" value="Isochorismatase-like hydrolases"/>
    <property type="match status" value="1"/>
</dbReference>
<feature type="compositionally biased region" description="Basic and acidic residues" evidence="4">
    <location>
        <begin position="36"/>
        <end position="49"/>
    </location>
</feature>
<evidence type="ECO:0008006" key="9">
    <source>
        <dbReference type="Google" id="ProtNLM"/>
    </source>
</evidence>
<dbReference type="EMBL" id="BRXX01000080">
    <property type="protein sequence ID" value="GMH88284.1"/>
    <property type="molecule type" value="Genomic_DNA"/>
</dbReference>
<accession>A0A9W7BJR2</accession>
<dbReference type="InterPro" id="IPR036380">
    <property type="entry name" value="Isochorismatase-like_sf"/>
</dbReference>
<organism evidence="7 8">
    <name type="scientific">Triparma verrucosa</name>
    <dbReference type="NCBI Taxonomy" id="1606542"/>
    <lineage>
        <taxon>Eukaryota</taxon>
        <taxon>Sar</taxon>
        <taxon>Stramenopiles</taxon>
        <taxon>Ochrophyta</taxon>
        <taxon>Bolidophyceae</taxon>
        <taxon>Parmales</taxon>
        <taxon>Triparmaceae</taxon>
        <taxon>Triparma</taxon>
    </lineage>
</organism>
<evidence type="ECO:0000313" key="8">
    <source>
        <dbReference type="Proteomes" id="UP001165160"/>
    </source>
</evidence>
<comment type="caution">
    <text evidence="7">The sequence shown here is derived from an EMBL/GenBank/DDBJ whole genome shotgun (WGS) entry which is preliminary data.</text>
</comment>
<dbReference type="InterPro" id="IPR022644">
    <property type="entry name" value="De-COase2_N"/>
</dbReference>
<name>A0A9W7BJR2_9STRA</name>
<dbReference type="GO" id="GO:0009089">
    <property type="term" value="P:lysine biosynthetic process via diaminopimelate"/>
    <property type="evidence" value="ECO:0007669"/>
    <property type="project" value="TreeGrafter"/>
</dbReference>
<dbReference type="InterPro" id="IPR009006">
    <property type="entry name" value="Ala_racemase/Decarboxylase_C"/>
</dbReference>
<evidence type="ECO:0000256" key="3">
    <source>
        <dbReference type="ARBA" id="ARBA00022898"/>
    </source>
</evidence>
<dbReference type="SUPFAM" id="SSF51419">
    <property type="entry name" value="PLP-binding barrel"/>
    <property type="match status" value="1"/>
</dbReference>
<evidence type="ECO:0000256" key="4">
    <source>
        <dbReference type="SAM" id="MobiDB-lite"/>
    </source>
</evidence>
<feature type="domain" description="Orn/DAP/Arg decarboxylase 2 N-terminal" evidence="6">
    <location>
        <begin position="71"/>
        <end position="322"/>
    </location>
</feature>
<keyword evidence="3" id="KW-0663">Pyridoxal phosphate</keyword>
<dbReference type="InterPro" id="IPR029066">
    <property type="entry name" value="PLP-binding_barrel"/>
</dbReference>
<comment type="similarity">
    <text evidence="2">Belongs to the isochorismatase family.</text>
</comment>
<evidence type="ECO:0000259" key="5">
    <source>
        <dbReference type="Pfam" id="PF00857"/>
    </source>
</evidence>